<accession>A0A6B8M4V0</accession>
<dbReference type="Gene3D" id="3.40.190.10">
    <property type="entry name" value="Periplasmic binding protein-like II"/>
    <property type="match status" value="2"/>
</dbReference>
<evidence type="ECO:0000256" key="2">
    <source>
        <dbReference type="ARBA" id="ARBA00006099"/>
    </source>
</evidence>
<reference evidence="7 8" key="1">
    <citation type="submission" date="2019-09" db="EMBL/GenBank/DDBJ databases">
        <title>Isolation and complete genome sequencing of Methylocystis species.</title>
        <authorList>
            <person name="Rumah B.L."/>
            <person name="Stead C.E."/>
            <person name="Stevens B.C."/>
            <person name="Minton N.P."/>
            <person name="Grosse-Honebrink A."/>
            <person name="Zhang Y."/>
        </authorList>
    </citation>
    <scope>NUCLEOTIDE SEQUENCE [LARGE SCALE GENOMIC DNA]</scope>
    <source>
        <strain evidence="7 8">BRCS2</strain>
    </source>
</reference>
<dbReference type="NCBIfam" id="NF008022">
    <property type="entry name" value="PRK10752.1"/>
    <property type="match status" value="1"/>
</dbReference>
<dbReference type="GO" id="GO:0042597">
    <property type="term" value="C:periplasmic space"/>
    <property type="evidence" value="ECO:0007669"/>
    <property type="project" value="UniProtKB-SubCell"/>
</dbReference>
<feature type="signal peptide" evidence="6">
    <location>
        <begin position="1"/>
        <end position="23"/>
    </location>
</feature>
<dbReference type="PANTHER" id="PTHR30368:SF2">
    <property type="entry name" value="SULFATE-BINDING PROTEIN"/>
    <property type="match status" value="1"/>
</dbReference>
<name>A0A6B8M4V0_9HYPH</name>
<keyword evidence="4 6" id="KW-0732">Signal</keyword>
<evidence type="ECO:0000256" key="1">
    <source>
        <dbReference type="ARBA" id="ARBA00004418"/>
    </source>
</evidence>
<dbReference type="RefSeq" id="WP_016920810.1">
    <property type="nucleotide sequence ID" value="NZ_CP044331.1"/>
</dbReference>
<evidence type="ECO:0000313" key="8">
    <source>
        <dbReference type="Proteomes" id="UP000422569"/>
    </source>
</evidence>
<dbReference type="KEGG" id="mpar:F7D14_07935"/>
<gene>
    <name evidence="7" type="ORF">F7D14_07935</name>
</gene>
<keyword evidence="5" id="KW-0574">Periplasm</keyword>
<evidence type="ECO:0000256" key="5">
    <source>
        <dbReference type="ARBA" id="ARBA00022764"/>
    </source>
</evidence>
<comment type="subcellular location">
    <subcellularLocation>
        <location evidence="1">Periplasm</location>
    </subcellularLocation>
</comment>
<dbReference type="SUPFAM" id="SSF53850">
    <property type="entry name" value="Periplasmic binding protein-like II"/>
    <property type="match status" value="1"/>
</dbReference>
<evidence type="ECO:0000256" key="6">
    <source>
        <dbReference type="SAM" id="SignalP"/>
    </source>
</evidence>
<comment type="similarity">
    <text evidence="2">Belongs to the prokaryotic sulfate-binding protein family.</text>
</comment>
<dbReference type="CDD" id="cd01005">
    <property type="entry name" value="PBP2_CysP"/>
    <property type="match status" value="1"/>
</dbReference>
<dbReference type="InterPro" id="IPR005669">
    <property type="entry name" value="Thiosulph/SO4-bd"/>
</dbReference>
<sequence length="339" mass="36973">MKRLARLLAIVGLYGAALGAAEADTSITNVSYDPTRELYKKIDPLFVADWKAKTGENARVTSVHGGSGAQAKAVIEGLDADVVSLALAYDVDLIAIKTGKLAANWQTKFPNNSSPYTSTVIFLVRKGNPKNIRDWDDLAKSDVSVVTPSPKTSGGARWNYLAAWSYGLKKFGGDEWKTKDFVRGIYRNAAVLDKGARSATLSFTKRETGDVLIAWENEALLLASMRPDKFEVVVPSLSIRAEPAVAIIDRNVDNKGTRKVAEAYLNFLYTAQAQKVIAENFYRPANVASIPPESLKPFVNIEMVTIDQAFGGWAAAHKKHFSPGGTFEEIELRNASSAR</sequence>
<organism evidence="7 8">
    <name type="scientific">Methylocystis parvus</name>
    <dbReference type="NCBI Taxonomy" id="134"/>
    <lineage>
        <taxon>Bacteria</taxon>
        <taxon>Pseudomonadati</taxon>
        <taxon>Pseudomonadota</taxon>
        <taxon>Alphaproteobacteria</taxon>
        <taxon>Hyphomicrobiales</taxon>
        <taxon>Methylocystaceae</taxon>
        <taxon>Methylocystis</taxon>
    </lineage>
</organism>
<dbReference type="Pfam" id="PF13531">
    <property type="entry name" value="SBP_bac_11"/>
    <property type="match status" value="1"/>
</dbReference>
<dbReference type="EMBL" id="CP044331">
    <property type="protein sequence ID" value="QGM97408.1"/>
    <property type="molecule type" value="Genomic_DNA"/>
</dbReference>
<dbReference type="PANTHER" id="PTHR30368">
    <property type="entry name" value="SULFATE-BINDING PROTEIN"/>
    <property type="match status" value="1"/>
</dbReference>
<proteinExistence type="inferred from homology"/>
<dbReference type="Proteomes" id="UP000422569">
    <property type="component" value="Chromosome"/>
</dbReference>
<dbReference type="GO" id="GO:0140104">
    <property type="term" value="F:molecular carrier activity"/>
    <property type="evidence" value="ECO:0007669"/>
    <property type="project" value="InterPro"/>
</dbReference>
<feature type="chain" id="PRO_5025368862" evidence="6">
    <location>
        <begin position="24"/>
        <end position="339"/>
    </location>
</feature>
<keyword evidence="3" id="KW-0813">Transport</keyword>
<dbReference type="GO" id="GO:1902358">
    <property type="term" value="P:sulfate transmembrane transport"/>
    <property type="evidence" value="ECO:0007669"/>
    <property type="project" value="InterPro"/>
</dbReference>
<keyword evidence="8" id="KW-1185">Reference proteome</keyword>
<protein>
    <submittedName>
        <fullName evidence="7">Sulfate ABC transporter substrate-binding protein</fullName>
    </submittedName>
</protein>
<dbReference type="AlphaFoldDB" id="A0A6B8M4V0"/>
<evidence type="ECO:0000256" key="4">
    <source>
        <dbReference type="ARBA" id="ARBA00022729"/>
    </source>
</evidence>
<evidence type="ECO:0000256" key="3">
    <source>
        <dbReference type="ARBA" id="ARBA00022448"/>
    </source>
</evidence>
<evidence type="ECO:0000313" key="7">
    <source>
        <dbReference type="EMBL" id="QGM97408.1"/>
    </source>
</evidence>
<dbReference type="NCBIfam" id="TIGR00971">
    <property type="entry name" value="3a0106s03"/>
    <property type="match status" value="1"/>
</dbReference>